<evidence type="ECO:0008006" key="5">
    <source>
        <dbReference type="Google" id="ProtNLM"/>
    </source>
</evidence>
<dbReference type="Gene3D" id="1.25.10.10">
    <property type="entry name" value="Leucine-rich Repeat Variant"/>
    <property type="match status" value="3"/>
</dbReference>
<dbReference type="GO" id="GO:0036159">
    <property type="term" value="P:inner dynein arm assembly"/>
    <property type="evidence" value="ECO:0007669"/>
    <property type="project" value="TreeGrafter"/>
</dbReference>
<dbReference type="SUPFAM" id="SSF48371">
    <property type="entry name" value="ARM repeat"/>
    <property type="match status" value="1"/>
</dbReference>
<evidence type="ECO:0000259" key="1">
    <source>
        <dbReference type="Pfam" id="PF24573"/>
    </source>
</evidence>
<dbReference type="Gene3D" id="3.40.50.1470">
    <property type="entry name" value="Peptidyl-tRNA hydrolase"/>
    <property type="match status" value="1"/>
</dbReference>
<dbReference type="PROSITE" id="PS01196">
    <property type="entry name" value="PEPT_TRNA_HYDROL_2"/>
    <property type="match status" value="1"/>
</dbReference>
<dbReference type="GO" id="GO:0004045">
    <property type="term" value="F:peptidyl-tRNA hydrolase activity"/>
    <property type="evidence" value="ECO:0007669"/>
    <property type="project" value="InterPro"/>
</dbReference>
<dbReference type="PANTHER" id="PTHR16216">
    <property type="entry name" value="DYNEIN ASSEMBLY FACTOR 5, AXONEMAL"/>
    <property type="match status" value="1"/>
</dbReference>
<dbReference type="GO" id="GO:0045505">
    <property type="term" value="F:dynein intermediate chain binding"/>
    <property type="evidence" value="ECO:0007669"/>
    <property type="project" value="TreeGrafter"/>
</dbReference>
<reference evidence="3 4" key="1">
    <citation type="journal article" date="2019" name="Sci. Rep.">
        <title>Comparative genomics of chytrid fungi reveal insights into the obligate biotrophic and pathogenic lifestyle of Synchytrium endobioticum.</title>
        <authorList>
            <person name="van de Vossenberg B.T.L.H."/>
            <person name="Warris S."/>
            <person name="Nguyen H.D.T."/>
            <person name="van Gent-Pelzer M.P.E."/>
            <person name="Joly D.L."/>
            <person name="van de Geest H.C."/>
            <person name="Bonants P.J.M."/>
            <person name="Smith D.S."/>
            <person name="Levesque C.A."/>
            <person name="van der Lee T.A.J."/>
        </authorList>
    </citation>
    <scope>NUCLEOTIDE SEQUENCE [LARGE SCALE GENOMIC DNA]</scope>
    <source>
        <strain evidence="3 4">CBS 675.73</strain>
    </source>
</reference>
<dbReference type="InterPro" id="IPR011989">
    <property type="entry name" value="ARM-like"/>
</dbReference>
<dbReference type="GO" id="GO:0036158">
    <property type="term" value="P:outer dynein arm assembly"/>
    <property type="evidence" value="ECO:0007669"/>
    <property type="project" value="TreeGrafter"/>
</dbReference>
<organism evidence="3 4">
    <name type="scientific">Chytriomyces confervae</name>
    <dbReference type="NCBI Taxonomy" id="246404"/>
    <lineage>
        <taxon>Eukaryota</taxon>
        <taxon>Fungi</taxon>
        <taxon>Fungi incertae sedis</taxon>
        <taxon>Chytridiomycota</taxon>
        <taxon>Chytridiomycota incertae sedis</taxon>
        <taxon>Chytridiomycetes</taxon>
        <taxon>Chytridiales</taxon>
        <taxon>Chytriomycetaceae</taxon>
        <taxon>Chytriomyces</taxon>
    </lineage>
</organism>
<dbReference type="EMBL" id="QEAP01000058">
    <property type="protein sequence ID" value="TPX76093.1"/>
    <property type="molecule type" value="Genomic_DNA"/>
</dbReference>
<dbReference type="InterPro" id="IPR018171">
    <property type="entry name" value="Pept_tRNA_hydro_CS"/>
</dbReference>
<keyword evidence="4" id="KW-1185">Reference proteome</keyword>
<evidence type="ECO:0000259" key="2">
    <source>
        <dbReference type="Pfam" id="PF25757"/>
    </source>
</evidence>
<dbReference type="STRING" id="246404.A0A507FIG6"/>
<dbReference type="InterPro" id="IPR036416">
    <property type="entry name" value="Pept_tRNA_hydro_sf"/>
</dbReference>
<dbReference type="Pfam" id="PF25757">
    <property type="entry name" value="TPR_DNAAF5"/>
    <property type="match status" value="1"/>
</dbReference>
<dbReference type="SUPFAM" id="SSF53178">
    <property type="entry name" value="Peptidyl-tRNA hydrolase-like"/>
    <property type="match status" value="1"/>
</dbReference>
<dbReference type="Pfam" id="PF24573">
    <property type="entry name" value="HEAT_DAAF5"/>
    <property type="match status" value="1"/>
</dbReference>
<gene>
    <name evidence="3" type="ORF">CcCBS67573_g02639</name>
</gene>
<dbReference type="Pfam" id="PF01195">
    <property type="entry name" value="Pept_tRNA_hydro"/>
    <property type="match status" value="1"/>
</dbReference>
<feature type="domain" description="Dynein axonemal assembly factor 5 HEAT-repeat" evidence="1">
    <location>
        <begin position="325"/>
        <end position="520"/>
    </location>
</feature>
<feature type="domain" description="Dynein axonemal assembly factor 5 TPR repeats" evidence="2">
    <location>
        <begin position="35"/>
        <end position="310"/>
    </location>
</feature>
<dbReference type="InterPro" id="IPR057978">
    <property type="entry name" value="TPR_DAAF5"/>
</dbReference>
<dbReference type="GO" id="GO:0003341">
    <property type="term" value="P:cilium movement"/>
    <property type="evidence" value="ECO:0007669"/>
    <property type="project" value="TreeGrafter"/>
</dbReference>
<protein>
    <recommendedName>
        <fullName evidence="5">Peptidyl-tRNA hydrolase</fullName>
    </recommendedName>
</protein>
<comment type="caution">
    <text evidence="3">The sequence shown here is derived from an EMBL/GenBank/DDBJ whole genome shotgun (WGS) entry which is preliminary data.</text>
</comment>
<dbReference type="OrthoDB" id="413572at2759"/>
<dbReference type="Proteomes" id="UP000320333">
    <property type="component" value="Unassembled WGS sequence"/>
</dbReference>
<dbReference type="PANTHER" id="PTHR16216:SF2">
    <property type="entry name" value="DYNEIN AXONEMAL ASSEMBLY FACTOR 5"/>
    <property type="match status" value="1"/>
</dbReference>
<evidence type="ECO:0000313" key="3">
    <source>
        <dbReference type="EMBL" id="TPX76093.1"/>
    </source>
</evidence>
<dbReference type="NCBIfam" id="TIGR00447">
    <property type="entry name" value="pth"/>
    <property type="match status" value="1"/>
</dbReference>
<accession>A0A507FIG6</accession>
<dbReference type="AlphaFoldDB" id="A0A507FIG6"/>
<sequence length="1091" mass="118350">MAESCPDANTVSNLEDSEYIKTLSRPLNILSDSASDRIAKKNALSTVSAATKGLNPDQISSLFAAKSVRVPLLRCFADPVEKCRETSISLVSSMVQKASDLTTILPYLIPVLSSRLDQDVEPAEEIRLMLIKLLLSVVNLSKAVFTPGVDEAVKILQTTVTDAFPDVRKESCSLIISLCTHTPRALSPHCPPLAKALTPSLQHRHAAVRIQTLRALTSLMLVDATALDELQDALRALTMDRSQSVREALFAMAATWLLKLMDRYSIGYKVLPILLAGLVDEVVSVKAACFKALDEIGALYEVEWPDRVKEDLDYSVGLGGVLLEARPRVGVRHLARDNTQKIIGKIVDGLHDWNADVRAKSASILAAFLPLTEKNATGYMGNLLPAIYKVLAADIDAAVIRETLKATEIIGRYVEPDVYLSLVLSHSSMNPDASTTFSIGCLRSLGALISGTPVSAIQASHRVQIAKALSDSDMVGSENVAVLLEVSVVTKALASRMAQGGGVGSEGYTLFVVLMTLESVNGNDKIPGWLQMQKNTEDAFELFAQAHGHASSADLVPLYFDAFLASFESRAKDWTRFSTADLRTLDKFLKKAKNVVGSRIGALIPVFTEGISENKDVEVRESLLKTFHALVSPFPPALDHFGALASFSTNIVNKIALPCAVWRAGRKMPPSRGYAMQIISALLDPRAATNASSNLAQIGYIPLASVETFLTEGNSYVPVTIACLEEDLTWIRVEACVALEHLLNGAARCNAKFTAHAFKIMYPELLKRLDDASDDVRIQACNAFMAFSAAINVWHAQNALPADGRNGYVHEGVYVETRLDSVHWIEMIKGVAIHVDDSNTNIQDAASEALVALSKLAPVEVAREQLAAAQANHKMNRLPSASRFPRTLTTAANAIETPPPAIHRHKTLLIAGLGNTGMPNTRHNVGFAAIDAYHSSISQTNLESKWTMSRNVQGQVALARFTSKELVARKKGAAVGQESGDDWTARVVLLKPKGFMNLSGVSVAKGAREYSVKPADTLILHDELEKKLGSMGLKLSGSHGGHNGLRSIQTTFHTDAFGRLRIGIGRPASKDKEVVARYVLERFHLDEEEIE</sequence>
<dbReference type="InterPro" id="IPR052623">
    <property type="entry name" value="DAAF5"/>
</dbReference>
<dbReference type="CDD" id="cd00462">
    <property type="entry name" value="PTH"/>
    <property type="match status" value="1"/>
</dbReference>
<evidence type="ECO:0000313" key="4">
    <source>
        <dbReference type="Proteomes" id="UP000320333"/>
    </source>
</evidence>
<dbReference type="GO" id="GO:0005737">
    <property type="term" value="C:cytoplasm"/>
    <property type="evidence" value="ECO:0007669"/>
    <property type="project" value="TreeGrafter"/>
</dbReference>
<proteinExistence type="predicted"/>
<dbReference type="InterPro" id="IPR056497">
    <property type="entry name" value="HEAT_DAAF5"/>
</dbReference>
<name>A0A507FIG6_9FUNG</name>
<dbReference type="InterPro" id="IPR016024">
    <property type="entry name" value="ARM-type_fold"/>
</dbReference>
<dbReference type="InterPro" id="IPR001328">
    <property type="entry name" value="Pept_tRNA_hydro"/>
</dbReference>